<keyword evidence="1" id="KW-0678">Repressor</keyword>
<dbReference type="SMART" id="SM00354">
    <property type="entry name" value="HTH_LACI"/>
    <property type="match status" value="1"/>
</dbReference>
<dbReference type="eggNOG" id="COG1609">
    <property type="taxonomic scope" value="Bacteria"/>
</dbReference>
<name>D6XVJ9_BACIE</name>
<dbReference type="PANTHER" id="PTHR30146">
    <property type="entry name" value="LACI-RELATED TRANSCRIPTIONAL REPRESSOR"/>
    <property type="match status" value="1"/>
</dbReference>
<dbReference type="SUPFAM" id="SSF47413">
    <property type="entry name" value="lambda repressor-like DNA-binding domains"/>
    <property type="match status" value="1"/>
</dbReference>
<evidence type="ECO:0000313" key="7">
    <source>
        <dbReference type="Proteomes" id="UP000000271"/>
    </source>
</evidence>
<organism evidence="6 7">
    <name type="scientific">Bacillus selenitireducens (strain ATCC 700615 / DSM 15326 / MLS10)</name>
    <dbReference type="NCBI Taxonomy" id="439292"/>
    <lineage>
        <taxon>Bacteria</taxon>
        <taxon>Bacillati</taxon>
        <taxon>Bacillota</taxon>
        <taxon>Bacilli</taxon>
        <taxon>Bacillales</taxon>
        <taxon>Bacillaceae</taxon>
        <taxon>Salisediminibacterium</taxon>
    </lineage>
</organism>
<reference evidence="6" key="1">
    <citation type="submission" date="2009-10" db="EMBL/GenBank/DDBJ databases">
        <title>Complete sequence of Bacillus selenitireducens MLS10.</title>
        <authorList>
            <consortium name="US DOE Joint Genome Institute"/>
            <person name="Lucas S."/>
            <person name="Copeland A."/>
            <person name="Lapidus A."/>
            <person name="Glavina del Rio T."/>
            <person name="Dalin E."/>
            <person name="Tice H."/>
            <person name="Bruce D."/>
            <person name="Goodwin L."/>
            <person name="Pitluck S."/>
            <person name="Sims D."/>
            <person name="Brettin T."/>
            <person name="Detter J.C."/>
            <person name="Han C."/>
            <person name="Larimer F."/>
            <person name="Land M."/>
            <person name="Hauser L."/>
            <person name="Kyrpides N."/>
            <person name="Ovchinnikova G."/>
            <person name="Stolz J."/>
        </authorList>
    </citation>
    <scope>NUCLEOTIDE SEQUENCE [LARGE SCALE GENOMIC DNA]</scope>
    <source>
        <strain evidence="6">MLS10</strain>
    </source>
</reference>
<evidence type="ECO:0000259" key="5">
    <source>
        <dbReference type="PROSITE" id="PS50932"/>
    </source>
</evidence>
<evidence type="ECO:0000256" key="3">
    <source>
        <dbReference type="ARBA" id="ARBA00023125"/>
    </source>
</evidence>
<dbReference type="Pfam" id="PF13377">
    <property type="entry name" value="Peripla_BP_3"/>
    <property type="match status" value="1"/>
</dbReference>
<keyword evidence="3" id="KW-0238">DNA-binding</keyword>
<evidence type="ECO:0000256" key="1">
    <source>
        <dbReference type="ARBA" id="ARBA00022491"/>
    </source>
</evidence>
<dbReference type="InterPro" id="IPR046335">
    <property type="entry name" value="LacI/GalR-like_sensor"/>
</dbReference>
<dbReference type="InterPro" id="IPR010982">
    <property type="entry name" value="Lambda_DNA-bd_dom_sf"/>
</dbReference>
<dbReference type="EMBL" id="CP001791">
    <property type="protein sequence ID" value="ADH99737.1"/>
    <property type="molecule type" value="Genomic_DNA"/>
</dbReference>
<accession>D6XVJ9</accession>
<dbReference type="STRING" id="439292.Bsel_2233"/>
<dbReference type="InterPro" id="IPR000843">
    <property type="entry name" value="HTH_LacI"/>
</dbReference>
<dbReference type="OrthoDB" id="9796186at2"/>
<dbReference type="PROSITE" id="PS50932">
    <property type="entry name" value="HTH_LACI_2"/>
    <property type="match status" value="1"/>
</dbReference>
<gene>
    <name evidence="6" type="ordered locus">Bsel_2233</name>
</gene>
<dbReference type="PANTHER" id="PTHR30146:SF95">
    <property type="entry name" value="RIBOSE OPERON REPRESSOR"/>
    <property type="match status" value="1"/>
</dbReference>
<protein>
    <submittedName>
        <fullName evidence="6">Transcriptional regulator, LacI family</fullName>
    </submittedName>
</protein>
<evidence type="ECO:0000313" key="6">
    <source>
        <dbReference type="EMBL" id="ADH99737.1"/>
    </source>
</evidence>
<evidence type="ECO:0000256" key="2">
    <source>
        <dbReference type="ARBA" id="ARBA00023015"/>
    </source>
</evidence>
<evidence type="ECO:0000256" key="4">
    <source>
        <dbReference type="ARBA" id="ARBA00023163"/>
    </source>
</evidence>
<dbReference type="SUPFAM" id="SSF53822">
    <property type="entry name" value="Periplasmic binding protein-like I"/>
    <property type="match status" value="1"/>
</dbReference>
<proteinExistence type="predicted"/>
<dbReference type="Pfam" id="PF00356">
    <property type="entry name" value="LacI"/>
    <property type="match status" value="1"/>
</dbReference>
<sequence length="325" mass="35837">MATIKDIAKEAGVSVTSVSRVLNNRGYLSEALKNNVYSAMARLDYRPNEMARALQKQKTSLIGVIVPDVSHPFFAQWTKAVEQRLSEAGYKLILCNSHYEAEKEQDYVDMLRGSRVDGLLFASHTNVVYDASTLDQPVVSFERVLGDRVPTVSSDHWQGGELAAAHLVERGCRHVLMTGGHPKTAVAGEIRYEAAKRYFDRHGVTYRHIYGDTHILKLDHVKDDVADALRDGTFDGVFAGSDLLASMVLQTAFEQSIRVPEALKIVGYDGTASTAYAPFPLTTVLQPVEELAETCVALLIAQIEGKEPDTRTEPLPVTLRQGMTT</sequence>
<dbReference type="Gene3D" id="1.10.260.40">
    <property type="entry name" value="lambda repressor-like DNA-binding domains"/>
    <property type="match status" value="1"/>
</dbReference>
<dbReference type="PRINTS" id="PR00036">
    <property type="entry name" value="HTHLACI"/>
</dbReference>
<keyword evidence="4" id="KW-0804">Transcription</keyword>
<dbReference type="CDD" id="cd06291">
    <property type="entry name" value="PBP1_Qymf-like"/>
    <property type="match status" value="1"/>
</dbReference>
<keyword evidence="2" id="KW-0805">Transcription regulation</keyword>
<dbReference type="GO" id="GO:0003700">
    <property type="term" value="F:DNA-binding transcription factor activity"/>
    <property type="evidence" value="ECO:0007669"/>
    <property type="project" value="TreeGrafter"/>
</dbReference>
<dbReference type="AlphaFoldDB" id="D6XVJ9"/>
<dbReference type="RefSeq" id="WP_013173159.1">
    <property type="nucleotide sequence ID" value="NC_014219.1"/>
</dbReference>
<dbReference type="HOGENOM" id="CLU_037628_6_0_9"/>
<dbReference type="PROSITE" id="PS00356">
    <property type="entry name" value="HTH_LACI_1"/>
    <property type="match status" value="1"/>
</dbReference>
<feature type="domain" description="HTH lacI-type" evidence="5">
    <location>
        <begin position="2"/>
        <end position="56"/>
    </location>
</feature>
<dbReference type="Gene3D" id="3.40.50.2300">
    <property type="match status" value="2"/>
</dbReference>
<dbReference type="GO" id="GO:0000976">
    <property type="term" value="F:transcription cis-regulatory region binding"/>
    <property type="evidence" value="ECO:0007669"/>
    <property type="project" value="TreeGrafter"/>
</dbReference>
<dbReference type="Proteomes" id="UP000000271">
    <property type="component" value="Chromosome"/>
</dbReference>
<dbReference type="CDD" id="cd01392">
    <property type="entry name" value="HTH_LacI"/>
    <property type="match status" value="1"/>
</dbReference>
<dbReference type="KEGG" id="bse:Bsel_2233"/>
<keyword evidence="7" id="KW-1185">Reference proteome</keyword>
<dbReference type="InterPro" id="IPR028082">
    <property type="entry name" value="Peripla_BP_I"/>
</dbReference>